<keyword evidence="1" id="KW-0812">Transmembrane</keyword>
<keyword evidence="1" id="KW-1133">Transmembrane helix</keyword>
<dbReference type="EMBL" id="JAYKXN010000003">
    <property type="protein sequence ID" value="KAK7300054.1"/>
    <property type="molecule type" value="Genomic_DNA"/>
</dbReference>
<evidence type="ECO:0000313" key="3">
    <source>
        <dbReference type="Proteomes" id="UP001359559"/>
    </source>
</evidence>
<dbReference type="Proteomes" id="UP001359559">
    <property type="component" value="Unassembled WGS sequence"/>
</dbReference>
<evidence type="ECO:0000313" key="2">
    <source>
        <dbReference type="EMBL" id="KAK7300054.1"/>
    </source>
</evidence>
<evidence type="ECO:0000256" key="1">
    <source>
        <dbReference type="SAM" id="Phobius"/>
    </source>
</evidence>
<sequence>MGRKPKWCGAVPSMSNNECNNREKERKKSKNIFSFQAAISPSTLPLDLRFPLRFLSLLLFLSLPFFINHHFV</sequence>
<protein>
    <submittedName>
        <fullName evidence="2">Uncharacterized protein</fullName>
    </submittedName>
</protein>
<name>A0AAN9JMH2_CLITE</name>
<reference evidence="2 3" key="1">
    <citation type="submission" date="2024-01" db="EMBL/GenBank/DDBJ databases">
        <title>The genomes of 5 underutilized Papilionoideae crops provide insights into root nodulation and disease resistance.</title>
        <authorList>
            <person name="Yuan L."/>
        </authorList>
    </citation>
    <scope>NUCLEOTIDE SEQUENCE [LARGE SCALE GENOMIC DNA]</scope>
    <source>
        <strain evidence="2">LY-2023</strain>
        <tissue evidence="2">Leaf</tissue>
    </source>
</reference>
<gene>
    <name evidence="2" type="ORF">RJT34_10886</name>
</gene>
<feature type="transmembrane region" description="Helical" evidence="1">
    <location>
        <begin position="50"/>
        <end position="67"/>
    </location>
</feature>
<keyword evidence="3" id="KW-1185">Reference proteome</keyword>
<comment type="caution">
    <text evidence="2">The sequence shown here is derived from an EMBL/GenBank/DDBJ whole genome shotgun (WGS) entry which is preliminary data.</text>
</comment>
<organism evidence="2 3">
    <name type="scientific">Clitoria ternatea</name>
    <name type="common">Butterfly pea</name>
    <dbReference type="NCBI Taxonomy" id="43366"/>
    <lineage>
        <taxon>Eukaryota</taxon>
        <taxon>Viridiplantae</taxon>
        <taxon>Streptophyta</taxon>
        <taxon>Embryophyta</taxon>
        <taxon>Tracheophyta</taxon>
        <taxon>Spermatophyta</taxon>
        <taxon>Magnoliopsida</taxon>
        <taxon>eudicotyledons</taxon>
        <taxon>Gunneridae</taxon>
        <taxon>Pentapetalae</taxon>
        <taxon>rosids</taxon>
        <taxon>fabids</taxon>
        <taxon>Fabales</taxon>
        <taxon>Fabaceae</taxon>
        <taxon>Papilionoideae</taxon>
        <taxon>50 kb inversion clade</taxon>
        <taxon>NPAAA clade</taxon>
        <taxon>indigoferoid/millettioid clade</taxon>
        <taxon>Phaseoleae</taxon>
        <taxon>Clitoria</taxon>
    </lineage>
</organism>
<proteinExistence type="predicted"/>
<accession>A0AAN9JMH2</accession>
<dbReference type="AlphaFoldDB" id="A0AAN9JMH2"/>
<keyword evidence="1" id="KW-0472">Membrane</keyword>